<evidence type="ECO:0000256" key="2">
    <source>
        <dbReference type="ARBA" id="ARBA00022574"/>
    </source>
</evidence>
<dbReference type="Gene3D" id="2.130.10.10">
    <property type="entry name" value="YVTN repeat-like/Quinoprotein amine dehydrogenase"/>
    <property type="match status" value="1"/>
</dbReference>
<evidence type="ECO:0000256" key="8">
    <source>
        <dbReference type="PROSITE-ProRule" id="PRU00221"/>
    </source>
</evidence>
<evidence type="ECO:0000256" key="7">
    <source>
        <dbReference type="ARBA" id="ARBA00040876"/>
    </source>
</evidence>
<evidence type="ECO:0000256" key="1">
    <source>
        <dbReference type="ARBA" id="ARBA00004123"/>
    </source>
</evidence>
<dbReference type="STRING" id="94130.A0A2Z6RQS9"/>
<protein>
    <recommendedName>
        <fullName evidence="7">Glutamate-rich WD repeat-containing protein 1</fullName>
    </recommendedName>
</protein>
<evidence type="ECO:0000256" key="4">
    <source>
        <dbReference type="ARBA" id="ARBA00022741"/>
    </source>
</evidence>
<reference evidence="12 13" key="1">
    <citation type="submission" date="2017-11" db="EMBL/GenBank/DDBJ databases">
        <title>The genome of Rhizophagus clarus HR1 reveals common genetic basis of auxotrophy among arbuscular mycorrhizal fungi.</title>
        <authorList>
            <person name="Kobayashi Y."/>
        </authorList>
    </citation>
    <scope>NUCLEOTIDE SEQUENCE [LARGE SCALE GENOMIC DNA]</scope>
    <source>
        <strain evidence="12 13">HR1</strain>
    </source>
</reference>
<dbReference type="GO" id="GO:0042254">
    <property type="term" value="P:ribosome biogenesis"/>
    <property type="evidence" value="ECO:0007669"/>
    <property type="project" value="TreeGrafter"/>
</dbReference>
<dbReference type="InterPro" id="IPR051972">
    <property type="entry name" value="Glutamate-rich_WD_repeat"/>
</dbReference>
<comment type="subcellular location">
    <subcellularLocation>
        <location evidence="1">Nucleus</location>
    </subcellularLocation>
</comment>
<dbReference type="GO" id="GO:0016887">
    <property type="term" value="F:ATP hydrolysis activity"/>
    <property type="evidence" value="ECO:0007669"/>
    <property type="project" value="InterPro"/>
</dbReference>
<keyword evidence="6" id="KW-0539">Nucleus</keyword>
<dbReference type="InterPro" id="IPR015943">
    <property type="entry name" value="WD40/YVTN_repeat-like_dom_sf"/>
</dbReference>
<dbReference type="GO" id="GO:0005730">
    <property type="term" value="C:nucleolus"/>
    <property type="evidence" value="ECO:0007669"/>
    <property type="project" value="TreeGrafter"/>
</dbReference>
<dbReference type="EMBL" id="BEXD01003959">
    <property type="protein sequence ID" value="GBC04651.1"/>
    <property type="molecule type" value="Genomic_DNA"/>
</dbReference>
<dbReference type="InterPro" id="IPR020472">
    <property type="entry name" value="WD40_PAC1"/>
</dbReference>
<dbReference type="InterPro" id="IPR019775">
    <property type="entry name" value="WD40_repeat_CS"/>
</dbReference>
<evidence type="ECO:0000259" key="11">
    <source>
        <dbReference type="PROSITE" id="PS50893"/>
    </source>
</evidence>
<evidence type="ECO:0000256" key="9">
    <source>
        <dbReference type="SAM" id="Coils"/>
    </source>
</evidence>
<dbReference type="PANTHER" id="PTHR45903">
    <property type="entry name" value="GLUTAMATE-RICH WD REPEAT-CONTAINING PROTEIN 1"/>
    <property type="match status" value="1"/>
</dbReference>
<evidence type="ECO:0000256" key="5">
    <source>
        <dbReference type="ARBA" id="ARBA00022840"/>
    </source>
</evidence>
<keyword evidence="4" id="KW-0547">Nucleotide-binding</keyword>
<accession>A0A2Z6RQS9</accession>
<feature type="region of interest" description="Disordered" evidence="10">
    <location>
        <begin position="1"/>
        <end position="68"/>
    </location>
</feature>
<evidence type="ECO:0000313" key="13">
    <source>
        <dbReference type="Proteomes" id="UP000247702"/>
    </source>
</evidence>
<evidence type="ECO:0000256" key="6">
    <source>
        <dbReference type="ARBA" id="ARBA00023242"/>
    </source>
</evidence>
<dbReference type="PROSITE" id="PS50294">
    <property type="entry name" value="WD_REPEATS_REGION"/>
    <property type="match status" value="3"/>
</dbReference>
<evidence type="ECO:0000256" key="3">
    <source>
        <dbReference type="ARBA" id="ARBA00022737"/>
    </source>
</evidence>
<keyword evidence="2 8" id="KW-0853">WD repeat</keyword>
<dbReference type="InterPro" id="IPR003439">
    <property type="entry name" value="ABC_transporter-like_ATP-bd"/>
</dbReference>
<dbReference type="PROSITE" id="PS00678">
    <property type="entry name" value="WD_REPEATS_1"/>
    <property type="match status" value="1"/>
</dbReference>
<feature type="repeat" description="WD" evidence="8">
    <location>
        <begin position="298"/>
        <end position="340"/>
    </location>
</feature>
<dbReference type="PRINTS" id="PR00320">
    <property type="entry name" value="GPROTEINBRPT"/>
</dbReference>
<dbReference type="InterPro" id="IPR003593">
    <property type="entry name" value="AAA+_ATPase"/>
</dbReference>
<dbReference type="Pfam" id="PF12265">
    <property type="entry name" value="CAF1C_H4-bd"/>
    <property type="match status" value="1"/>
</dbReference>
<feature type="repeat" description="WD" evidence="8">
    <location>
        <begin position="392"/>
        <end position="427"/>
    </location>
</feature>
<dbReference type="SUPFAM" id="SSF52540">
    <property type="entry name" value="P-loop containing nucleoside triphosphate hydrolases"/>
    <property type="match status" value="1"/>
</dbReference>
<evidence type="ECO:0000256" key="10">
    <source>
        <dbReference type="SAM" id="MobiDB-lite"/>
    </source>
</evidence>
<dbReference type="PROSITE" id="PS50082">
    <property type="entry name" value="WD_REPEATS_2"/>
    <property type="match status" value="3"/>
</dbReference>
<dbReference type="Pfam" id="PF00005">
    <property type="entry name" value="ABC_tran"/>
    <property type="match status" value="1"/>
</dbReference>
<dbReference type="Proteomes" id="UP000247702">
    <property type="component" value="Unassembled WGS sequence"/>
</dbReference>
<feature type="repeat" description="WD" evidence="8">
    <location>
        <begin position="342"/>
        <end position="384"/>
    </location>
</feature>
<dbReference type="PROSITE" id="PS50893">
    <property type="entry name" value="ABC_TRANSPORTER_2"/>
    <property type="match status" value="1"/>
</dbReference>
<feature type="compositionally biased region" description="Acidic residues" evidence="10">
    <location>
        <begin position="165"/>
        <end position="177"/>
    </location>
</feature>
<dbReference type="InterPro" id="IPR001680">
    <property type="entry name" value="WD40_rpt"/>
</dbReference>
<dbReference type="InterPro" id="IPR036322">
    <property type="entry name" value="WD40_repeat_dom_sf"/>
</dbReference>
<proteinExistence type="predicted"/>
<keyword evidence="3" id="KW-0677">Repeat</keyword>
<keyword evidence="9" id="KW-0175">Coiled coil</keyword>
<dbReference type="PANTHER" id="PTHR45903:SF1">
    <property type="entry name" value="GLUTAMATE-RICH WD REPEAT-CONTAINING PROTEIN 1"/>
    <property type="match status" value="1"/>
</dbReference>
<dbReference type="Pfam" id="PF00400">
    <property type="entry name" value="WD40"/>
    <property type="match status" value="3"/>
</dbReference>
<dbReference type="InterPro" id="IPR027417">
    <property type="entry name" value="P-loop_NTPase"/>
</dbReference>
<gene>
    <name evidence="12" type="ORF">RclHR1_00580016</name>
</gene>
<evidence type="ECO:0000313" key="12">
    <source>
        <dbReference type="EMBL" id="GBC04651.1"/>
    </source>
</evidence>
<name>A0A2Z6RQS9_9GLOM</name>
<feature type="compositionally biased region" description="Acidic residues" evidence="10">
    <location>
        <begin position="36"/>
        <end position="68"/>
    </location>
</feature>
<keyword evidence="5" id="KW-0067">ATP-binding</keyword>
<feature type="domain" description="ABC transporter" evidence="11">
    <location>
        <begin position="497"/>
        <end position="720"/>
    </location>
</feature>
<sequence>MSKRTTEDMDISDFQVPKAPFGQTQEKIRSVKELEGMGEFEDPWEDEYETESEEEVVEEDNDEDKEGDEMDIEETEELQVYLPGQELQNDEVLEADQSAYEMLHSMDVRWPCLSFDILWDNLGEDRKMYPATAYIVAGTQADKPKNNELMIMKMSQLHKTQNDDNFNDSDKESDDETNNGKLDEDPILEEKSLKHYGGVNRVRVTPQKDLQIAASWADTGKVHIWDLSPIVKALDTRGYQISQKSSKPLYTIESHSTEGFAMDWSGTVPGRLITGDNHTYIYLTTKTQSNFTADRIPFVGHSSSVEDLQWSPNEKNVFASASADQTVRIWDTRNKKKDALCVKAHDADVNVITWNRKVDYLLASGSDDGVISIWDLRTFTNKETKPSPVANFKWHSAPITSIEWHPTEESIFGASGADDQISIWDLSVEYDPEENSDKIIGKNGVEVPPQLLFVHQGQNDIKEVHWHPQISGCMISTAASGFNIFKTDMSNNEDLVIDVESLNFTFGESPVLDNVNLKLQKGARCLLVGANGAGKSTLLTILAGKRMVQDKVLVFGMDAFKDSPLGITYLGTEWANNPVVKGDVLVSTLISNMKGDLYPERVNELIQIMDINPKWRMHQISDGERRRVQLVLGLIKPWVLLLMDEVTVDLDVLVRSDLLQFLKNETEKRNATIVYATHIFDGLGDWPTHIAHIKRGNIVAFHDFHKNFPELENMISSIGKQQLTNNRNMGSPLLKVVEQWLREDLRELRLLQAEERKKAEQERDKVLLGEEKAKTKWDVLSDDVDKYGDKYYNYWNH</sequence>
<dbReference type="SUPFAM" id="SSF50978">
    <property type="entry name" value="WD40 repeat-like"/>
    <property type="match status" value="1"/>
</dbReference>
<dbReference type="AlphaFoldDB" id="A0A2Z6RQS9"/>
<feature type="compositionally biased region" description="Basic and acidic residues" evidence="10">
    <location>
        <begin position="26"/>
        <end position="35"/>
    </location>
</feature>
<feature type="coiled-coil region" evidence="9">
    <location>
        <begin position="742"/>
        <end position="771"/>
    </location>
</feature>
<organism evidence="12 13">
    <name type="scientific">Rhizophagus clarus</name>
    <dbReference type="NCBI Taxonomy" id="94130"/>
    <lineage>
        <taxon>Eukaryota</taxon>
        <taxon>Fungi</taxon>
        <taxon>Fungi incertae sedis</taxon>
        <taxon>Mucoromycota</taxon>
        <taxon>Glomeromycotina</taxon>
        <taxon>Glomeromycetes</taxon>
        <taxon>Glomerales</taxon>
        <taxon>Glomeraceae</taxon>
        <taxon>Rhizophagus</taxon>
    </lineage>
</organism>
<dbReference type="SMART" id="SM00382">
    <property type="entry name" value="AAA"/>
    <property type="match status" value="1"/>
</dbReference>
<feature type="region of interest" description="Disordered" evidence="10">
    <location>
        <begin position="160"/>
        <end position="187"/>
    </location>
</feature>
<dbReference type="SMART" id="SM00320">
    <property type="entry name" value="WD40"/>
    <property type="match status" value="5"/>
</dbReference>
<dbReference type="Gene3D" id="3.40.50.300">
    <property type="entry name" value="P-loop containing nucleotide triphosphate hydrolases"/>
    <property type="match status" value="1"/>
</dbReference>
<dbReference type="InterPro" id="IPR022052">
    <property type="entry name" value="Histone-bd_RBBP4-like_N"/>
</dbReference>
<dbReference type="CDD" id="cd00267">
    <property type="entry name" value="ABC_ATPase"/>
    <property type="match status" value="1"/>
</dbReference>
<comment type="caution">
    <text evidence="12">The sequence shown here is derived from an EMBL/GenBank/DDBJ whole genome shotgun (WGS) entry which is preliminary data.</text>
</comment>
<keyword evidence="13" id="KW-1185">Reference proteome</keyword>
<dbReference type="GO" id="GO:0005524">
    <property type="term" value="F:ATP binding"/>
    <property type="evidence" value="ECO:0007669"/>
    <property type="project" value="UniProtKB-KW"/>
</dbReference>